<sequence length="218" mass="23848">MMDSAFSVCFTHPDFLVLNKAPGIGIHDEEGEPGLINLARQQLGLELYPVHRLDKVTSGLLLVARHKAANQALSQAFAQRLVKKQYLAISDHKPKKKQGLIQGDMAKGRRGAWLLTRTLENPAITRFTSLSLGTGRRLFFLNPLTGKTHQLRVAMKSLGAPILGDALYGGSPADRVYLHAWRISFPYAGQDWQFEVAPGPGEGFAQLPADWILAAPAG</sequence>
<keyword evidence="4" id="KW-1185">Reference proteome</keyword>
<accession>A0ABP8Q350</accession>
<reference evidence="4" key="1">
    <citation type="journal article" date="2019" name="Int. J. Syst. Evol. Microbiol.">
        <title>The Global Catalogue of Microorganisms (GCM) 10K type strain sequencing project: providing services to taxonomists for standard genome sequencing and annotation.</title>
        <authorList>
            <consortium name="The Broad Institute Genomics Platform"/>
            <consortium name="The Broad Institute Genome Sequencing Center for Infectious Disease"/>
            <person name="Wu L."/>
            <person name="Ma J."/>
        </authorList>
    </citation>
    <scope>NUCLEOTIDE SEQUENCE [LARGE SCALE GENOMIC DNA]</scope>
    <source>
        <strain evidence="4">JCM 32226</strain>
    </source>
</reference>
<dbReference type="InterPro" id="IPR050188">
    <property type="entry name" value="RluA_PseudoU_synthase"/>
</dbReference>
<name>A0ABP8Q350_9GAMM</name>
<protein>
    <submittedName>
        <fullName evidence="3">TIGR01621 family pseudouridine synthase</fullName>
    </submittedName>
</protein>
<feature type="domain" description="Pseudouridine synthase RsuA/RluA-like" evidence="2">
    <location>
        <begin position="14"/>
        <end position="156"/>
    </location>
</feature>
<gene>
    <name evidence="3" type="ORF">GCM10023095_08810</name>
</gene>
<comment type="similarity">
    <text evidence="1">Belongs to the pseudouridine synthase RluA family.</text>
</comment>
<dbReference type="RefSeq" id="WP_345010469.1">
    <property type="nucleotide sequence ID" value="NZ_BAABFC010000006.1"/>
</dbReference>
<dbReference type="PROSITE" id="PS01129">
    <property type="entry name" value="PSI_RLU"/>
    <property type="match status" value="1"/>
</dbReference>
<dbReference type="SUPFAM" id="SSF55120">
    <property type="entry name" value="Pseudouridine synthase"/>
    <property type="match status" value="1"/>
</dbReference>
<dbReference type="InterPro" id="IPR006508">
    <property type="entry name" value="PsdUridine_synth_RluA-like"/>
</dbReference>
<evidence type="ECO:0000256" key="1">
    <source>
        <dbReference type="ARBA" id="ARBA00010876"/>
    </source>
</evidence>
<dbReference type="InterPro" id="IPR006145">
    <property type="entry name" value="PsdUridine_synth_RsuA/RluA"/>
</dbReference>
<dbReference type="Pfam" id="PF00849">
    <property type="entry name" value="PseudoU_synth_2"/>
    <property type="match status" value="1"/>
</dbReference>
<evidence type="ECO:0000313" key="3">
    <source>
        <dbReference type="EMBL" id="GAA4495491.1"/>
    </source>
</evidence>
<dbReference type="InterPro" id="IPR020103">
    <property type="entry name" value="PsdUridine_synth_cat_dom_sf"/>
</dbReference>
<dbReference type="NCBIfam" id="TIGR01621">
    <property type="entry name" value="RluA-like"/>
    <property type="match status" value="1"/>
</dbReference>
<organism evidence="3 4">
    <name type="scientific">Pseudaeromonas paramecii</name>
    <dbReference type="NCBI Taxonomy" id="2138166"/>
    <lineage>
        <taxon>Bacteria</taxon>
        <taxon>Pseudomonadati</taxon>
        <taxon>Pseudomonadota</taxon>
        <taxon>Gammaproteobacteria</taxon>
        <taxon>Aeromonadales</taxon>
        <taxon>Aeromonadaceae</taxon>
        <taxon>Pseudaeromonas</taxon>
    </lineage>
</organism>
<proteinExistence type="inferred from homology"/>
<evidence type="ECO:0000259" key="2">
    <source>
        <dbReference type="Pfam" id="PF00849"/>
    </source>
</evidence>
<comment type="caution">
    <text evidence="3">The sequence shown here is derived from an EMBL/GenBank/DDBJ whole genome shotgun (WGS) entry which is preliminary data.</text>
</comment>
<dbReference type="PANTHER" id="PTHR21600:SF87">
    <property type="entry name" value="RNA PSEUDOURIDYLATE SYNTHASE DOMAIN-CONTAINING PROTEIN 1"/>
    <property type="match status" value="1"/>
</dbReference>
<dbReference type="PANTHER" id="PTHR21600">
    <property type="entry name" value="MITOCHONDRIAL RNA PSEUDOURIDINE SYNTHASE"/>
    <property type="match status" value="1"/>
</dbReference>
<dbReference type="InterPro" id="IPR006224">
    <property type="entry name" value="PsdUridine_synth_RluA-like_CS"/>
</dbReference>
<dbReference type="CDD" id="cd02869">
    <property type="entry name" value="PseudoU_synth_RluA_like"/>
    <property type="match status" value="1"/>
</dbReference>
<evidence type="ECO:0000313" key="4">
    <source>
        <dbReference type="Proteomes" id="UP001501321"/>
    </source>
</evidence>
<dbReference type="Gene3D" id="3.30.2350.10">
    <property type="entry name" value="Pseudouridine synthase"/>
    <property type="match status" value="1"/>
</dbReference>
<dbReference type="EMBL" id="BAABFC010000006">
    <property type="protein sequence ID" value="GAA4495491.1"/>
    <property type="molecule type" value="Genomic_DNA"/>
</dbReference>
<dbReference type="Proteomes" id="UP001501321">
    <property type="component" value="Unassembled WGS sequence"/>
</dbReference>